<comment type="subcellular location">
    <subcellularLocation>
        <location evidence="8">Cytoplasm</location>
    </subcellularLocation>
</comment>
<dbReference type="SUPFAM" id="SSF46565">
    <property type="entry name" value="Chaperone J-domain"/>
    <property type="match status" value="1"/>
</dbReference>
<dbReference type="InterPro" id="IPR008971">
    <property type="entry name" value="HSP40/DnaJ_pept-bd"/>
</dbReference>
<evidence type="ECO:0000256" key="1">
    <source>
        <dbReference type="ARBA" id="ARBA00022723"/>
    </source>
</evidence>
<evidence type="ECO:0000259" key="10">
    <source>
        <dbReference type="PROSITE" id="PS50076"/>
    </source>
</evidence>
<dbReference type="InterPro" id="IPR001305">
    <property type="entry name" value="HSP_DnaJ_Cys-rich_dom"/>
</dbReference>
<evidence type="ECO:0000256" key="2">
    <source>
        <dbReference type="ARBA" id="ARBA00022737"/>
    </source>
</evidence>
<feature type="binding site" evidence="8">
    <location>
        <position position="210"/>
    </location>
    <ligand>
        <name>Zn(2+)</name>
        <dbReference type="ChEBI" id="CHEBI:29105"/>
        <label>1</label>
    </ligand>
</feature>
<dbReference type="Gene3D" id="2.60.260.20">
    <property type="entry name" value="Urease metallochaperone UreE, N-terminal domain"/>
    <property type="match status" value="2"/>
</dbReference>
<dbReference type="CDD" id="cd10719">
    <property type="entry name" value="DnaJ_zf"/>
    <property type="match status" value="1"/>
</dbReference>
<reference evidence="12 13" key="1">
    <citation type="journal article" date="2016" name="Nat. Commun.">
        <title>Thousands of microbial genomes shed light on interconnected biogeochemical processes in an aquifer system.</title>
        <authorList>
            <person name="Anantharaman K."/>
            <person name="Brown C.T."/>
            <person name="Hug L.A."/>
            <person name="Sharon I."/>
            <person name="Castelle C.J."/>
            <person name="Probst A.J."/>
            <person name="Thomas B.C."/>
            <person name="Singh A."/>
            <person name="Wilkins M.J."/>
            <person name="Karaoz U."/>
            <person name="Brodie E.L."/>
            <person name="Williams K.H."/>
            <person name="Hubbard S.S."/>
            <person name="Banfield J.F."/>
        </authorList>
    </citation>
    <scope>NUCLEOTIDE SEQUENCE [LARGE SCALE GENOMIC DNA]</scope>
    <source>
        <strain evidence="13">RIFCSPHIGHO2_01_FULL_58_15</strain>
    </source>
</reference>
<feature type="repeat" description="CXXCXGXG motif" evidence="8">
    <location>
        <begin position="193"/>
        <end position="200"/>
    </location>
</feature>
<comment type="subunit">
    <text evidence="8">Homodimer.</text>
</comment>
<dbReference type="SMART" id="SM00271">
    <property type="entry name" value="DnaJ"/>
    <property type="match status" value="1"/>
</dbReference>
<comment type="domain">
    <text evidence="8">The J domain is necessary and sufficient to stimulate DnaK ATPase activity. Zinc center 1 plays an important role in the autonomous, DnaK-independent chaperone activity of DnaJ. Zinc center 2 is essential for interaction with DnaK and for DnaJ activity.</text>
</comment>
<evidence type="ECO:0000313" key="13">
    <source>
        <dbReference type="Proteomes" id="UP000178690"/>
    </source>
</evidence>
<evidence type="ECO:0000256" key="9">
    <source>
        <dbReference type="PROSITE-ProRule" id="PRU00546"/>
    </source>
</evidence>
<dbReference type="GO" id="GO:0042026">
    <property type="term" value="P:protein refolding"/>
    <property type="evidence" value="ECO:0007669"/>
    <property type="project" value="TreeGrafter"/>
</dbReference>
<dbReference type="GO" id="GO:0005737">
    <property type="term" value="C:cytoplasm"/>
    <property type="evidence" value="ECO:0007669"/>
    <property type="project" value="UniProtKB-SubCell"/>
</dbReference>
<dbReference type="Pfam" id="PF00226">
    <property type="entry name" value="DnaJ"/>
    <property type="match status" value="1"/>
</dbReference>
<dbReference type="Gene3D" id="1.10.287.110">
    <property type="entry name" value="DnaJ domain"/>
    <property type="match status" value="1"/>
</dbReference>
<dbReference type="FunFam" id="2.10.230.10:FF:000002">
    <property type="entry name" value="Molecular chaperone DnaJ"/>
    <property type="match status" value="1"/>
</dbReference>
<dbReference type="InterPro" id="IPR002939">
    <property type="entry name" value="DnaJ_C"/>
</dbReference>
<keyword evidence="8" id="KW-0235">DNA replication</keyword>
<feature type="domain" description="CR-type" evidence="11">
    <location>
        <begin position="137"/>
        <end position="219"/>
    </location>
</feature>
<protein>
    <recommendedName>
        <fullName evidence="7 8">Chaperone protein DnaJ</fullName>
    </recommendedName>
</protein>
<dbReference type="SUPFAM" id="SSF57938">
    <property type="entry name" value="DnaJ/Hsp40 cysteine-rich domain"/>
    <property type="match status" value="1"/>
</dbReference>
<comment type="caution">
    <text evidence="12">The sequence shown here is derived from an EMBL/GenBank/DDBJ whole genome shotgun (WGS) entry which is preliminary data.</text>
</comment>
<comment type="function">
    <text evidence="8">Participates actively in the response to hyperosmotic and heat shock by preventing the aggregation of stress-denatured proteins and by disaggregating proteins, also in an autonomous, DnaK-independent fashion. Unfolded proteins bind initially to DnaJ; upon interaction with the DnaJ-bound protein, DnaK hydrolyzes its bound ATP, resulting in the formation of a stable complex. GrpE releases ADP from DnaK; ATP binding to DnaK triggers the release of the substrate protein, thus completing the reaction cycle. Several rounds of ATP-dependent interactions between DnaJ, DnaK and GrpE are required for fully efficient folding. Also involved, together with DnaK and GrpE, in the DNA replication of plasmids through activation of initiation proteins.</text>
</comment>
<evidence type="ECO:0000256" key="7">
    <source>
        <dbReference type="ARBA" id="ARBA00067609"/>
    </source>
</evidence>
<dbReference type="GO" id="GO:0008270">
    <property type="term" value="F:zinc ion binding"/>
    <property type="evidence" value="ECO:0007669"/>
    <property type="project" value="UniProtKB-UniRule"/>
</dbReference>
<feature type="binding site" evidence="8">
    <location>
        <position position="196"/>
    </location>
    <ligand>
        <name>Zn(2+)</name>
        <dbReference type="ChEBI" id="CHEBI:29105"/>
        <label>2</label>
    </ligand>
</feature>
<keyword evidence="1 8" id="KW-0479">Metal-binding</keyword>
<dbReference type="Proteomes" id="UP000178690">
    <property type="component" value="Unassembled WGS sequence"/>
</dbReference>
<dbReference type="Pfam" id="PF00684">
    <property type="entry name" value="DnaJ_CXXCXGXG"/>
    <property type="match status" value="1"/>
</dbReference>
<feature type="zinc finger region" description="CR-type" evidence="9">
    <location>
        <begin position="137"/>
        <end position="219"/>
    </location>
</feature>
<evidence type="ECO:0000313" key="12">
    <source>
        <dbReference type="EMBL" id="OHA48441.1"/>
    </source>
</evidence>
<feature type="binding site" evidence="8">
    <location>
        <position position="167"/>
    </location>
    <ligand>
        <name>Zn(2+)</name>
        <dbReference type="ChEBI" id="CHEBI:29105"/>
        <label>2</label>
    </ligand>
</feature>
<feature type="binding site" evidence="8">
    <location>
        <position position="153"/>
    </location>
    <ligand>
        <name>Zn(2+)</name>
        <dbReference type="ChEBI" id="CHEBI:29105"/>
        <label>1</label>
    </ligand>
</feature>
<dbReference type="Pfam" id="PF01556">
    <property type="entry name" value="DnaJ_C"/>
    <property type="match status" value="1"/>
</dbReference>
<comment type="cofactor">
    <cofactor evidence="8">
        <name>Zn(2+)</name>
        <dbReference type="ChEBI" id="CHEBI:29105"/>
    </cofactor>
    <text evidence="8">Binds 2 Zn(2+) ions per monomer.</text>
</comment>
<dbReference type="InterPro" id="IPR036869">
    <property type="entry name" value="J_dom_sf"/>
</dbReference>
<keyword evidence="3 8" id="KW-0863">Zinc-finger</keyword>
<feature type="domain" description="J" evidence="10">
    <location>
        <begin position="8"/>
        <end position="70"/>
    </location>
</feature>
<feature type="repeat" description="CXXCXGXG motif" evidence="8">
    <location>
        <begin position="150"/>
        <end position="157"/>
    </location>
</feature>
<dbReference type="CDD" id="cd10747">
    <property type="entry name" value="DnaJ_C"/>
    <property type="match status" value="1"/>
</dbReference>
<evidence type="ECO:0000259" key="11">
    <source>
        <dbReference type="PROSITE" id="PS51188"/>
    </source>
</evidence>
<dbReference type="CDD" id="cd06257">
    <property type="entry name" value="DnaJ"/>
    <property type="match status" value="1"/>
</dbReference>
<keyword evidence="8" id="KW-0963">Cytoplasm</keyword>
<keyword evidence="8" id="KW-0346">Stress response</keyword>
<dbReference type="InterPro" id="IPR001623">
    <property type="entry name" value="DnaJ_domain"/>
</dbReference>
<proteinExistence type="inferred from homology"/>
<name>A0A1G2PLB5_TERXR</name>
<feature type="binding site" evidence="8">
    <location>
        <position position="150"/>
    </location>
    <ligand>
        <name>Zn(2+)</name>
        <dbReference type="ChEBI" id="CHEBI:29105"/>
        <label>1</label>
    </ligand>
</feature>
<feature type="binding site" evidence="8">
    <location>
        <position position="193"/>
    </location>
    <ligand>
        <name>Zn(2+)</name>
        <dbReference type="ChEBI" id="CHEBI:29105"/>
        <label>2</label>
    </ligand>
</feature>
<feature type="repeat" description="CXXCXGXG motif" evidence="8">
    <location>
        <begin position="207"/>
        <end position="214"/>
    </location>
</feature>
<dbReference type="GO" id="GO:0009408">
    <property type="term" value="P:response to heat"/>
    <property type="evidence" value="ECO:0007669"/>
    <property type="project" value="InterPro"/>
</dbReference>
<keyword evidence="4 8" id="KW-0862">Zinc</keyword>
<feature type="binding site" evidence="8">
    <location>
        <position position="207"/>
    </location>
    <ligand>
        <name>Zn(2+)</name>
        <dbReference type="ChEBI" id="CHEBI:29105"/>
        <label>1</label>
    </ligand>
</feature>
<dbReference type="PANTHER" id="PTHR43096">
    <property type="entry name" value="DNAJ HOMOLOG 1, MITOCHONDRIAL-RELATED"/>
    <property type="match status" value="1"/>
</dbReference>
<evidence type="ECO:0000256" key="3">
    <source>
        <dbReference type="ARBA" id="ARBA00022771"/>
    </source>
</evidence>
<dbReference type="SUPFAM" id="SSF49493">
    <property type="entry name" value="HSP40/DnaJ peptide-binding domain"/>
    <property type="match status" value="2"/>
</dbReference>
<dbReference type="STRING" id="1802363.A2682_03945"/>
<sequence>MQESNMKDYYTILGLNKGASSEDIKKAYRRLAHQHHPDKEGGDEERFKEINEAYYVLSDTKRRAQYDQFGAGPGPRPQGVRGSGDFSPFAEGFESWFSDIVDELFGGLAGSGAAVRGTRGRDLAVNLDVTLEQVLSGLREEIAVTRWVVCDRCKGGGGEPGTAMKTCASCNGAGRLHRVEQTFFGTMTRLVRCPGCRGTGEVPEAGCTTCKGAGRIRRSDRIAVVLPPGVEDGETFMVESGGDAPQAPRLSGAKAGALYVTVHATPHPRFRREGDDLWCDEEVSFLTLVRGGSMTVKALNGVSLKVKVPRGAPSGKVFRISGHGLPCGRSPAKKGGGRGDLYVTVHARVPPQPSEHLVERLKEISDEL</sequence>
<evidence type="ECO:0000256" key="8">
    <source>
        <dbReference type="HAMAP-Rule" id="MF_01152"/>
    </source>
</evidence>
<organism evidence="12 13">
    <name type="scientific">Terrybacteria sp. (strain RIFCSPHIGHO2_01_FULL_58_15)</name>
    <dbReference type="NCBI Taxonomy" id="1802363"/>
    <lineage>
        <taxon>Bacteria</taxon>
        <taxon>Candidatus Terryibacteriota</taxon>
    </lineage>
</organism>
<dbReference type="InterPro" id="IPR036410">
    <property type="entry name" value="HSP_DnaJ_Cys-rich_dom_sf"/>
</dbReference>
<keyword evidence="2 8" id="KW-0677">Repeat</keyword>
<feature type="binding site" evidence="8">
    <location>
        <position position="170"/>
    </location>
    <ligand>
        <name>Zn(2+)</name>
        <dbReference type="ChEBI" id="CHEBI:29105"/>
        <label>2</label>
    </ligand>
</feature>
<evidence type="ECO:0000256" key="4">
    <source>
        <dbReference type="ARBA" id="ARBA00022833"/>
    </source>
</evidence>
<dbReference type="PRINTS" id="PR00625">
    <property type="entry name" value="JDOMAIN"/>
</dbReference>
<feature type="repeat" description="CXXCXGXG motif" evidence="8">
    <location>
        <begin position="167"/>
        <end position="174"/>
    </location>
</feature>
<dbReference type="PANTHER" id="PTHR43096:SF52">
    <property type="entry name" value="DNAJ HOMOLOG 1, MITOCHONDRIAL-RELATED"/>
    <property type="match status" value="1"/>
</dbReference>
<dbReference type="GO" id="GO:0051082">
    <property type="term" value="F:unfolded protein binding"/>
    <property type="evidence" value="ECO:0007669"/>
    <property type="project" value="UniProtKB-UniRule"/>
</dbReference>
<dbReference type="AlphaFoldDB" id="A0A1G2PLB5"/>
<dbReference type="GO" id="GO:0006260">
    <property type="term" value="P:DNA replication"/>
    <property type="evidence" value="ECO:0007669"/>
    <property type="project" value="UniProtKB-KW"/>
</dbReference>
<dbReference type="Gene3D" id="2.10.230.10">
    <property type="entry name" value="Heat shock protein DnaJ, cysteine-rich domain"/>
    <property type="match status" value="1"/>
</dbReference>
<dbReference type="GO" id="GO:0031072">
    <property type="term" value="F:heat shock protein binding"/>
    <property type="evidence" value="ECO:0007669"/>
    <property type="project" value="InterPro"/>
</dbReference>
<gene>
    <name evidence="8" type="primary">dnaJ</name>
    <name evidence="12" type="ORF">A2682_03945</name>
</gene>
<evidence type="ECO:0000256" key="5">
    <source>
        <dbReference type="ARBA" id="ARBA00023186"/>
    </source>
</evidence>
<dbReference type="PROSITE" id="PS51188">
    <property type="entry name" value="ZF_CR"/>
    <property type="match status" value="1"/>
</dbReference>
<evidence type="ECO:0000256" key="6">
    <source>
        <dbReference type="ARBA" id="ARBA00061004"/>
    </source>
</evidence>
<comment type="similarity">
    <text evidence="6 8">Belongs to the DnaJ family.</text>
</comment>
<dbReference type="PROSITE" id="PS50076">
    <property type="entry name" value="DNAJ_2"/>
    <property type="match status" value="1"/>
</dbReference>
<dbReference type="HAMAP" id="MF_01152">
    <property type="entry name" value="DnaJ"/>
    <property type="match status" value="1"/>
</dbReference>
<dbReference type="EMBL" id="MHST01000020">
    <property type="protein sequence ID" value="OHA48441.1"/>
    <property type="molecule type" value="Genomic_DNA"/>
</dbReference>
<dbReference type="GO" id="GO:0005524">
    <property type="term" value="F:ATP binding"/>
    <property type="evidence" value="ECO:0007669"/>
    <property type="project" value="InterPro"/>
</dbReference>
<dbReference type="InterPro" id="IPR012724">
    <property type="entry name" value="DnaJ"/>
</dbReference>
<keyword evidence="5 8" id="KW-0143">Chaperone</keyword>
<accession>A0A1G2PLB5</accession>